<accession>A0A6V8N3N2</accession>
<feature type="domain" description="Lcl C-terminal" evidence="2">
    <location>
        <begin position="259"/>
        <end position="360"/>
    </location>
</feature>
<dbReference type="EMBL" id="BLXZ01000001">
    <property type="protein sequence ID" value="GFO67061.1"/>
    <property type="molecule type" value="Genomic_DNA"/>
</dbReference>
<gene>
    <name evidence="4" type="ORF">GMLC_06400</name>
</gene>
<name>A0A6V8N3N2_9BACT</name>
<dbReference type="Pfam" id="PF07603">
    <property type="entry name" value="Lcl_C"/>
    <property type="match status" value="2"/>
</dbReference>
<comment type="caution">
    <text evidence="4">The sequence shown here is derived from an EMBL/GenBank/DDBJ whole genome shotgun (WGS) entry which is preliminary data.</text>
</comment>
<feature type="domain" description="MBG" evidence="3">
    <location>
        <begin position="551"/>
        <end position="621"/>
    </location>
</feature>
<dbReference type="InterPro" id="IPR011460">
    <property type="entry name" value="Lcl_C"/>
</dbReference>
<reference evidence="5" key="1">
    <citation type="submission" date="2020-06" db="EMBL/GenBank/DDBJ databases">
        <title>Draft genomic sequecing of Geomonas sp. Red745.</title>
        <authorList>
            <person name="Itoh H."/>
            <person name="Xu Z.X."/>
            <person name="Ushijima N."/>
            <person name="Masuda Y."/>
            <person name="Shiratori Y."/>
            <person name="Senoo K."/>
        </authorList>
    </citation>
    <scope>NUCLEOTIDE SEQUENCE [LARGE SCALE GENOMIC DNA]</scope>
    <source>
        <strain evidence="5">Red745</strain>
    </source>
</reference>
<dbReference type="AlphaFoldDB" id="A0A6V8N3N2"/>
<evidence type="ECO:0000313" key="4">
    <source>
        <dbReference type="EMBL" id="GFO67061.1"/>
    </source>
</evidence>
<keyword evidence="5" id="KW-1185">Reference proteome</keyword>
<protein>
    <recommendedName>
        <fullName evidence="6">MBG domain-containing protein</fullName>
    </recommendedName>
</protein>
<dbReference type="InterPro" id="IPR043772">
    <property type="entry name" value="MBG_3"/>
</dbReference>
<evidence type="ECO:0000259" key="2">
    <source>
        <dbReference type="Pfam" id="PF07603"/>
    </source>
</evidence>
<feature type="signal peptide" evidence="1">
    <location>
        <begin position="1"/>
        <end position="21"/>
    </location>
</feature>
<evidence type="ECO:0000256" key="1">
    <source>
        <dbReference type="SAM" id="SignalP"/>
    </source>
</evidence>
<feature type="domain" description="MBG" evidence="3">
    <location>
        <begin position="624"/>
        <end position="689"/>
    </location>
</feature>
<evidence type="ECO:0008006" key="6">
    <source>
        <dbReference type="Google" id="ProtNLM"/>
    </source>
</evidence>
<dbReference type="PANTHER" id="PTHR35812:SF1">
    <property type="entry name" value="LIPOPROTEIN"/>
    <property type="match status" value="1"/>
</dbReference>
<feature type="domain" description="Lcl C-terminal" evidence="2">
    <location>
        <begin position="69"/>
        <end position="209"/>
    </location>
</feature>
<evidence type="ECO:0000313" key="5">
    <source>
        <dbReference type="Proteomes" id="UP000587586"/>
    </source>
</evidence>
<dbReference type="Proteomes" id="UP000587586">
    <property type="component" value="Unassembled WGS sequence"/>
</dbReference>
<keyword evidence="1" id="KW-0732">Signal</keyword>
<feature type="domain" description="MBG" evidence="3">
    <location>
        <begin position="480"/>
        <end position="548"/>
    </location>
</feature>
<sequence>MIRSLLLTSWLLLLMPLCATAATITLPKTGQTLCYDASGPIDCANTGLDGETQIGADWPSPRFTDNQNGTVTDNLTGLIWLKDAVCAAINPPPPNPSQGLQGGWNWTAALVAAKGLQSGKCGLSDGSVAGTWRVPNVNEFESLMDLSQANPPLPANHPFTNLPYPWPIYWTSTITADYFPGINAIGADMYTGTIQGDDKANLKYIWPVKGESTTLAKTGQHGCWDANGEVTPCNGSGSDGDLQKGVAIPYPRFYDNGNGTTTDSLTGLIWPRNAGCFSNISSQQQALSFANNLANGECDLSDGSQPGDWRLPNRKEMRSLTNYVGGWLQEFVNAPNHGWYWTSDSFPVPSSTADTWMVKSQGLDWLKSTLLTYQQLPPYFALPVRGALKVQRITFHDPTIISYGDPPLNLSSITTGGGSGNPVIFTLVSGPATLNGTTLTFTGGGNVVVKASQAGNAVYYPAAATPHTFAVASPSGAVVITPADLTRTYDGTPKAVTATTYPPGLRVVFSYAGSPTPPTNAGSYLVEATIDDTSHQGSARATLVIGKAVGTLTLSGLSQVYDGAEKRPTATTVPAGGSVVFSYAGSTTAPINAGSYPVVATINDPNFQSGSASGTLIIAKAPCSITLSGLSQVSDGTRKTVTATTDPAGKTVSISYTPENPVEVGTYTVLATVSDDNYVGSASGTLTLSAPSPPSSFLVTGSVPGGNGSISCTSPVPYGTNALCTVTPASGYHLFALTDNGIDQLAAASGGTYVISGVIANHTVSVVFARPDGILNQADGKTTADIGDAVTLWSLVRAETANSNASLAHGDIAPLGADGKPMGDGKLDIYDVIGLLRLVVGL</sequence>
<organism evidence="4 5">
    <name type="scientific">Geomonas limicola</name>
    <dbReference type="NCBI Taxonomy" id="2740186"/>
    <lineage>
        <taxon>Bacteria</taxon>
        <taxon>Pseudomonadati</taxon>
        <taxon>Thermodesulfobacteriota</taxon>
        <taxon>Desulfuromonadia</taxon>
        <taxon>Geobacterales</taxon>
        <taxon>Geobacteraceae</taxon>
        <taxon>Geomonas</taxon>
    </lineage>
</organism>
<feature type="chain" id="PRO_5028049906" description="MBG domain-containing protein" evidence="1">
    <location>
        <begin position="22"/>
        <end position="842"/>
    </location>
</feature>
<dbReference type="RefSeq" id="WP_183359576.1">
    <property type="nucleotide sequence ID" value="NZ_BLXZ01000001.1"/>
</dbReference>
<evidence type="ECO:0000259" key="3">
    <source>
        <dbReference type="Pfam" id="PF18887"/>
    </source>
</evidence>
<dbReference type="PANTHER" id="PTHR35812">
    <property type="entry name" value="LIPOPROTEIN"/>
    <property type="match status" value="1"/>
</dbReference>
<dbReference type="Pfam" id="PF18887">
    <property type="entry name" value="MBG_3"/>
    <property type="match status" value="3"/>
</dbReference>
<proteinExistence type="predicted"/>